<organism evidence="2 3">
    <name type="scientific">Lentinus tigrinus ALCF2SS1-6</name>
    <dbReference type="NCBI Taxonomy" id="1328759"/>
    <lineage>
        <taxon>Eukaryota</taxon>
        <taxon>Fungi</taxon>
        <taxon>Dikarya</taxon>
        <taxon>Basidiomycota</taxon>
        <taxon>Agaricomycotina</taxon>
        <taxon>Agaricomycetes</taxon>
        <taxon>Polyporales</taxon>
        <taxon>Polyporaceae</taxon>
        <taxon>Lentinus</taxon>
    </lineage>
</organism>
<dbReference type="EMBL" id="ML122262">
    <property type="protein sequence ID" value="RPD61252.1"/>
    <property type="molecule type" value="Genomic_DNA"/>
</dbReference>
<feature type="region of interest" description="Disordered" evidence="1">
    <location>
        <begin position="51"/>
        <end position="82"/>
    </location>
</feature>
<dbReference type="Proteomes" id="UP000313359">
    <property type="component" value="Unassembled WGS sequence"/>
</dbReference>
<sequence length="82" mass="8913">MSADVLVSLPLSLLGLRLSRLRGELVPRPLLKASRDRKAPYLCIVSHKHPAPINSDDEDFVPRGKTTQTLAGGGKKGSTRPR</sequence>
<name>A0A5C2SBS8_9APHY</name>
<proteinExistence type="predicted"/>
<evidence type="ECO:0000313" key="2">
    <source>
        <dbReference type="EMBL" id="RPD61252.1"/>
    </source>
</evidence>
<reference evidence="2" key="1">
    <citation type="journal article" date="2018" name="Genome Biol. Evol.">
        <title>Genomics and development of Lentinus tigrinus, a white-rot wood-decaying mushroom with dimorphic fruiting bodies.</title>
        <authorList>
            <person name="Wu B."/>
            <person name="Xu Z."/>
            <person name="Knudson A."/>
            <person name="Carlson A."/>
            <person name="Chen N."/>
            <person name="Kovaka S."/>
            <person name="LaButti K."/>
            <person name="Lipzen A."/>
            <person name="Pennachio C."/>
            <person name="Riley R."/>
            <person name="Schakwitz W."/>
            <person name="Umezawa K."/>
            <person name="Ohm R.A."/>
            <person name="Grigoriev I.V."/>
            <person name="Nagy L.G."/>
            <person name="Gibbons J."/>
            <person name="Hibbett D."/>
        </authorList>
    </citation>
    <scope>NUCLEOTIDE SEQUENCE [LARGE SCALE GENOMIC DNA]</scope>
    <source>
        <strain evidence="2">ALCF2SS1-6</strain>
    </source>
</reference>
<protein>
    <submittedName>
        <fullName evidence="2">Uncharacterized protein</fullName>
    </submittedName>
</protein>
<dbReference type="AlphaFoldDB" id="A0A5C2SBS8"/>
<evidence type="ECO:0000256" key="1">
    <source>
        <dbReference type="SAM" id="MobiDB-lite"/>
    </source>
</evidence>
<accession>A0A5C2SBS8</accession>
<evidence type="ECO:0000313" key="3">
    <source>
        <dbReference type="Proteomes" id="UP000313359"/>
    </source>
</evidence>
<gene>
    <name evidence="2" type="ORF">L227DRAFT_574333</name>
</gene>
<keyword evidence="3" id="KW-1185">Reference proteome</keyword>